<dbReference type="InterPro" id="IPR012340">
    <property type="entry name" value="NA-bd_OB-fold"/>
</dbReference>
<evidence type="ECO:0008006" key="4">
    <source>
        <dbReference type="Google" id="ProtNLM"/>
    </source>
</evidence>
<protein>
    <recommendedName>
        <fullName evidence="4">Nucleic acid-binding protein</fullName>
    </recommendedName>
</protein>
<reference evidence="2" key="1">
    <citation type="journal article" date="2020" name="Stud. Mycol.">
        <title>101 Dothideomycetes genomes: a test case for predicting lifestyles and emergence of pathogens.</title>
        <authorList>
            <person name="Haridas S."/>
            <person name="Albert R."/>
            <person name="Binder M."/>
            <person name="Bloem J."/>
            <person name="Labutti K."/>
            <person name="Salamov A."/>
            <person name="Andreopoulos B."/>
            <person name="Baker S."/>
            <person name="Barry K."/>
            <person name="Bills G."/>
            <person name="Bluhm B."/>
            <person name="Cannon C."/>
            <person name="Castanera R."/>
            <person name="Culley D."/>
            <person name="Daum C."/>
            <person name="Ezra D."/>
            <person name="Gonzalez J."/>
            <person name="Henrissat B."/>
            <person name="Kuo A."/>
            <person name="Liang C."/>
            <person name="Lipzen A."/>
            <person name="Lutzoni F."/>
            <person name="Magnuson J."/>
            <person name="Mondo S."/>
            <person name="Nolan M."/>
            <person name="Ohm R."/>
            <person name="Pangilinan J."/>
            <person name="Park H.-J."/>
            <person name="Ramirez L."/>
            <person name="Alfaro M."/>
            <person name="Sun H."/>
            <person name="Tritt A."/>
            <person name="Yoshinaga Y."/>
            <person name="Zwiers L.-H."/>
            <person name="Turgeon B."/>
            <person name="Goodwin S."/>
            <person name="Spatafora J."/>
            <person name="Crous P."/>
            <person name="Grigoriev I."/>
        </authorList>
    </citation>
    <scope>NUCLEOTIDE SEQUENCE</scope>
    <source>
        <strain evidence="2">CBS 207.26</strain>
    </source>
</reference>
<dbReference type="EMBL" id="ML994668">
    <property type="protein sequence ID" value="KAF2179277.1"/>
    <property type="molecule type" value="Genomic_DNA"/>
</dbReference>
<dbReference type="SUPFAM" id="SSF50249">
    <property type="entry name" value="Nucleic acid-binding proteins"/>
    <property type="match status" value="1"/>
</dbReference>
<feature type="region of interest" description="Disordered" evidence="1">
    <location>
        <begin position="362"/>
        <end position="390"/>
    </location>
</feature>
<accession>A0A6A6DIF5</accession>
<dbReference type="Proteomes" id="UP000800200">
    <property type="component" value="Unassembled WGS sequence"/>
</dbReference>
<keyword evidence="3" id="KW-1185">Reference proteome</keyword>
<name>A0A6A6DIF5_9PEZI</name>
<evidence type="ECO:0000313" key="2">
    <source>
        <dbReference type="EMBL" id="KAF2179277.1"/>
    </source>
</evidence>
<sequence length="390" mass="42997">MAVSRSCRRLTTLNGAPLKEDLDWSEHVLLRKLDPAITAFLDEVVAVGSVREKPPPLEIKWRRILSANTRLRSGWSQPYLSQGGISSTDPSFSFSAPDPGESFELVPEDSTLLEDSHILGDTATGADTFLQHSLILHDTLLSSQLALDFGADNTISSSSFLTTSFGTTTTETSSPIRGEGYGSVVTVPQNVTVTSLSSLPTAEHLRSIHPQTPTPTLLCVLASQSPSREVQTRKSGRRMLLYEITVADETDSNFTISFWLPPCKDGDWTVGRPKEMLRQTLDGLRVGDILLLRNIALSIFRNRVYGQSLNLSITRARTTVDVLMKGNGVSSIPSNELPPGMKEKFERVKKWAGMHVVPDYKQERKRKRAKDVFKGSSRGDESLPPDTLET</sequence>
<proteinExistence type="predicted"/>
<feature type="compositionally biased region" description="Basic and acidic residues" evidence="1">
    <location>
        <begin position="370"/>
        <end position="381"/>
    </location>
</feature>
<dbReference type="OrthoDB" id="5378679at2759"/>
<evidence type="ECO:0000313" key="3">
    <source>
        <dbReference type="Proteomes" id="UP000800200"/>
    </source>
</evidence>
<organism evidence="2 3">
    <name type="scientific">Zopfia rhizophila CBS 207.26</name>
    <dbReference type="NCBI Taxonomy" id="1314779"/>
    <lineage>
        <taxon>Eukaryota</taxon>
        <taxon>Fungi</taxon>
        <taxon>Dikarya</taxon>
        <taxon>Ascomycota</taxon>
        <taxon>Pezizomycotina</taxon>
        <taxon>Dothideomycetes</taxon>
        <taxon>Dothideomycetes incertae sedis</taxon>
        <taxon>Zopfiaceae</taxon>
        <taxon>Zopfia</taxon>
    </lineage>
</organism>
<gene>
    <name evidence="2" type="ORF">K469DRAFT_716536</name>
</gene>
<dbReference type="AlphaFoldDB" id="A0A6A6DIF5"/>
<evidence type="ECO:0000256" key="1">
    <source>
        <dbReference type="SAM" id="MobiDB-lite"/>
    </source>
</evidence>